<dbReference type="InterPro" id="IPR004117">
    <property type="entry name" value="7tm6_olfct_rcpt"/>
</dbReference>
<evidence type="ECO:0000256" key="3">
    <source>
        <dbReference type="ARBA" id="ARBA00022606"/>
    </source>
</evidence>
<feature type="transmembrane region" description="Helical" evidence="10">
    <location>
        <begin position="56"/>
        <end position="80"/>
    </location>
</feature>
<feature type="transmembrane region" description="Helical" evidence="10">
    <location>
        <begin position="370"/>
        <end position="394"/>
    </location>
</feature>
<evidence type="ECO:0000256" key="5">
    <source>
        <dbReference type="ARBA" id="ARBA00022725"/>
    </source>
</evidence>
<proteinExistence type="predicted"/>
<accession>B3MND4</accession>
<dbReference type="Proteomes" id="UP000007801">
    <property type="component" value="Unassembled WGS sequence"/>
</dbReference>
<keyword evidence="4 10" id="KW-0812">Transmembrane</keyword>
<keyword evidence="5" id="KW-0552">Olfaction</keyword>
<comment type="subcellular location">
    <subcellularLocation>
        <location evidence="1">Cell membrane</location>
        <topology evidence="1">Multi-pass membrane protein</topology>
    </subcellularLocation>
</comment>
<dbReference type="AlphaFoldDB" id="B3MND4"/>
<keyword evidence="3" id="KW-0716">Sensory transduction</keyword>
<evidence type="ECO:0000256" key="7">
    <source>
        <dbReference type="ARBA" id="ARBA00023136"/>
    </source>
</evidence>
<dbReference type="OrthoDB" id="6604226at2759"/>
<feature type="transmembrane region" description="Helical" evidence="10">
    <location>
        <begin position="268"/>
        <end position="289"/>
    </location>
</feature>
<evidence type="ECO:0000256" key="1">
    <source>
        <dbReference type="ARBA" id="ARBA00004651"/>
    </source>
</evidence>
<dbReference type="EMBL" id="CH902620">
    <property type="protein sequence ID" value="EDV31091.2"/>
    <property type="molecule type" value="Genomic_DNA"/>
</dbReference>
<keyword evidence="7 10" id="KW-0472">Membrane</keyword>
<dbReference type="HOGENOM" id="CLU_390438_0_0_1"/>
<dbReference type="FunCoup" id="B3MND4">
    <property type="interactions" value="14"/>
</dbReference>
<dbReference type="PANTHER" id="PTHR21137:SF35">
    <property type="entry name" value="ODORANT RECEPTOR 19A-RELATED"/>
    <property type="match status" value="1"/>
</dbReference>
<keyword evidence="9" id="KW-0807">Transducer</keyword>
<dbReference type="GO" id="GO:0005886">
    <property type="term" value="C:plasma membrane"/>
    <property type="evidence" value="ECO:0007669"/>
    <property type="project" value="UniProtKB-SubCell"/>
</dbReference>
<sequence>MTIKENFKNLMGIFIEALIVFKDPHRSPSHTVAYFDRAQMKAFGFYMNSEERRKPLLLAWNYFFMFQMMMNMASFTYGLFESLDDIVLLGRDLAFIIAQVDEIDKLINGLERCYRWETKGPVRNEVVSIKRWHLLLPAAVMGAWLILVISFTFIMISTPFWVESQKLPFHVAYPFDLHNPSKHPIAHALIFASHGCITFYSLIWVVLADVLAGSIFFELTSDLKILCLQLRFLNQYCGCDDVMLDKEVNRLALFHQQIICLVDRSNEIFNGALTMQLMVIFLLISLSGFEAMVSRHDHEVVAEYLVLMVMALSHLSCWSKFGDLLSQESMEVAVAAYDAYDPTRGDKSVHQRLGLIILRAQKPLSIKSRILPPFTLVNNLALVVNFLLISLAGFEAMVSRHDSEVVAEYMVLIVMALGHLSCWSKFGDFLSQESMEVAVAAYEAYDPTRGNKSVHQRLGLIILRAQKPLAIASRFLPPFNLVNNLAVLNQCYRIFTFLMQTME</sequence>
<protein>
    <recommendedName>
        <fullName evidence="13">Odorant receptor</fullName>
    </recommendedName>
</protein>
<keyword evidence="12" id="KW-1185">Reference proteome</keyword>
<keyword evidence="6 10" id="KW-1133">Transmembrane helix</keyword>
<dbReference type="GO" id="GO:0007165">
    <property type="term" value="P:signal transduction"/>
    <property type="evidence" value="ECO:0007669"/>
    <property type="project" value="UniProtKB-KW"/>
</dbReference>
<organism evidence="11 12">
    <name type="scientific">Drosophila ananassae</name>
    <name type="common">Fruit fly</name>
    <dbReference type="NCBI Taxonomy" id="7217"/>
    <lineage>
        <taxon>Eukaryota</taxon>
        <taxon>Metazoa</taxon>
        <taxon>Ecdysozoa</taxon>
        <taxon>Arthropoda</taxon>
        <taxon>Hexapoda</taxon>
        <taxon>Insecta</taxon>
        <taxon>Pterygota</taxon>
        <taxon>Neoptera</taxon>
        <taxon>Endopterygota</taxon>
        <taxon>Diptera</taxon>
        <taxon>Brachycera</taxon>
        <taxon>Muscomorpha</taxon>
        <taxon>Ephydroidea</taxon>
        <taxon>Drosophilidae</taxon>
        <taxon>Drosophila</taxon>
        <taxon>Sophophora</taxon>
    </lineage>
</organism>
<dbReference type="InParanoid" id="B3MND4"/>
<dbReference type="GO" id="GO:0005549">
    <property type="term" value="F:odorant binding"/>
    <property type="evidence" value="ECO:0007669"/>
    <property type="project" value="InterPro"/>
</dbReference>
<feature type="transmembrane region" description="Helical" evidence="10">
    <location>
        <begin position="301"/>
        <end position="321"/>
    </location>
</feature>
<evidence type="ECO:0000256" key="10">
    <source>
        <dbReference type="SAM" id="Phobius"/>
    </source>
</evidence>
<keyword evidence="8" id="KW-0675">Receptor</keyword>
<keyword evidence="2" id="KW-1003">Cell membrane</keyword>
<evidence type="ECO:0000256" key="9">
    <source>
        <dbReference type="ARBA" id="ARBA00023224"/>
    </source>
</evidence>
<gene>
    <name evidence="11" type="primary">Dana\GF15189</name>
    <name evidence="11" type="synonym">dana_GLEANR_15955</name>
    <name evidence="11" type="ORF">GF15189</name>
</gene>
<evidence type="ECO:0000256" key="2">
    <source>
        <dbReference type="ARBA" id="ARBA00022475"/>
    </source>
</evidence>
<evidence type="ECO:0000313" key="11">
    <source>
        <dbReference type="EMBL" id="EDV31091.2"/>
    </source>
</evidence>
<feature type="transmembrane region" description="Helical" evidence="10">
    <location>
        <begin position="134"/>
        <end position="156"/>
    </location>
</feature>
<reference evidence="11 12" key="1">
    <citation type="journal article" date="2007" name="Nature">
        <title>Evolution of genes and genomes on the Drosophila phylogeny.</title>
        <authorList>
            <consortium name="Drosophila 12 Genomes Consortium"/>
            <person name="Clark A.G."/>
            <person name="Eisen M.B."/>
            <person name="Smith D.R."/>
            <person name="Bergman C.M."/>
            <person name="Oliver B."/>
            <person name="Markow T.A."/>
            <person name="Kaufman T.C."/>
            <person name="Kellis M."/>
            <person name="Gelbart W."/>
            <person name="Iyer V.N."/>
            <person name="Pollard D.A."/>
            <person name="Sackton T.B."/>
            <person name="Larracuente A.M."/>
            <person name="Singh N.D."/>
            <person name="Abad J.P."/>
            <person name="Abt D.N."/>
            <person name="Adryan B."/>
            <person name="Aguade M."/>
            <person name="Akashi H."/>
            <person name="Anderson W.W."/>
            <person name="Aquadro C.F."/>
            <person name="Ardell D.H."/>
            <person name="Arguello R."/>
            <person name="Artieri C.G."/>
            <person name="Barbash D.A."/>
            <person name="Barker D."/>
            <person name="Barsanti P."/>
            <person name="Batterham P."/>
            <person name="Batzoglou S."/>
            <person name="Begun D."/>
            <person name="Bhutkar A."/>
            <person name="Blanco E."/>
            <person name="Bosak S.A."/>
            <person name="Bradley R.K."/>
            <person name="Brand A.D."/>
            <person name="Brent M.R."/>
            <person name="Brooks A.N."/>
            <person name="Brown R.H."/>
            <person name="Butlin R.K."/>
            <person name="Caggese C."/>
            <person name="Calvi B.R."/>
            <person name="Bernardo de Carvalho A."/>
            <person name="Caspi A."/>
            <person name="Castrezana S."/>
            <person name="Celniker S.E."/>
            <person name="Chang J.L."/>
            <person name="Chapple C."/>
            <person name="Chatterji S."/>
            <person name="Chinwalla A."/>
            <person name="Civetta A."/>
            <person name="Clifton S.W."/>
            <person name="Comeron J.M."/>
            <person name="Costello J.C."/>
            <person name="Coyne J.A."/>
            <person name="Daub J."/>
            <person name="David R.G."/>
            <person name="Delcher A.L."/>
            <person name="Delehaunty K."/>
            <person name="Do C.B."/>
            <person name="Ebling H."/>
            <person name="Edwards K."/>
            <person name="Eickbush T."/>
            <person name="Evans J.D."/>
            <person name="Filipski A."/>
            <person name="Findeiss S."/>
            <person name="Freyhult E."/>
            <person name="Fulton L."/>
            <person name="Fulton R."/>
            <person name="Garcia A.C."/>
            <person name="Gardiner A."/>
            <person name="Garfield D.A."/>
            <person name="Garvin B.E."/>
            <person name="Gibson G."/>
            <person name="Gilbert D."/>
            <person name="Gnerre S."/>
            <person name="Godfrey J."/>
            <person name="Good R."/>
            <person name="Gotea V."/>
            <person name="Gravely B."/>
            <person name="Greenberg A.J."/>
            <person name="Griffiths-Jones S."/>
            <person name="Gross S."/>
            <person name="Guigo R."/>
            <person name="Gustafson E.A."/>
            <person name="Haerty W."/>
            <person name="Hahn M.W."/>
            <person name="Halligan D.L."/>
            <person name="Halpern A.L."/>
            <person name="Halter G.M."/>
            <person name="Han M.V."/>
            <person name="Heger A."/>
            <person name="Hillier L."/>
            <person name="Hinrichs A.S."/>
            <person name="Holmes I."/>
            <person name="Hoskins R.A."/>
            <person name="Hubisz M.J."/>
            <person name="Hultmark D."/>
            <person name="Huntley M.A."/>
            <person name="Jaffe D.B."/>
            <person name="Jagadeeshan S."/>
            <person name="Jeck W.R."/>
            <person name="Johnson J."/>
            <person name="Jones C.D."/>
            <person name="Jordan W.C."/>
            <person name="Karpen G.H."/>
            <person name="Kataoka E."/>
            <person name="Keightley P.D."/>
            <person name="Kheradpour P."/>
            <person name="Kirkness E.F."/>
            <person name="Koerich L.B."/>
            <person name="Kristiansen K."/>
            <person name="Kudrna D."/>
            <person name="Kulathinal R.J."/>
            <person name="Kumar S."/>
            <person name="Kwok R."/>
            <person name="Lander E."/>
            <person name="Langley C.H."/>
            <person name="Lapoint R."/>
            <person name="Lazzaro B.P."/>
            <person name="Lee S.J."/>
            <person name="Levesque L."/>
            <person name="Li R."/>
            <person name="Lin C.F."/>
            <person name="Lin M.F."/>
            <person name="Lindblad-Toh K."/>
            <person name="Llopart A."/>
            <person name="Long M."/>
            <person name="Low L."/>
            <person name="Lozovsky E."/>
            <person name="Lu J."/>
            <person name="Luo M."/>
            <person name="Machado C.A."/>
            <person name="Makalowski W."/>
            <person name="Marzo M."/>
            <person name="Matsuda M."/>
            <person name="Matzkin L."/>
            <person name="McAllister B."/>
            <person name="McBride C.S."/>
            <person name="McKernan B."/>
            <person name="McKernan K."/>
            <person name="Mendez-Lago M."/>
            <person name="Minx P."/>
            <person name="Mollenhauer M.U."/>
            <person name="Montooth K."/>
            <person name="Mount S.M."/>
            <person name="Mu X."/>
            <person name="Myers E."/>
            <person name="Negre B."/>
            <person name="Newfeld S."/>
            <person name="Nielsen R."/>
            <person name="Noor M.A."/>
            <person name="O'Grady P."/>
            <person name="Pachter L."/>
            <person name="Papaceit M."/>
            <person name="Parisi M.J."/>
            <person name="Parisi M."/>
            <person name="Parts L."/>
            <person name="Pedersen J.S."/>
            <person name="Pesole G."/>
            <person name="Phillippy A.M."/>
            <person name="Ponting C.P."/>
            <person name="Pop M."/>
            <person name="Porcelli D."/>
            <person name="Powell J.R."/>
            <person name="Prohaska S."/>
            <person name="Pruitt K."/>
            <person name="Puig M."/>
            <person name="Quesneville H."/>
            <person name="Ram K.R."/>
            <person name="Rand D."/>
            <person name="Rasmussen M.D."/>
            <person name="Reed L.K."/>
            <person name="Reenan R."/>
            <person name="Reily A."/>
            <person name="Remington K.A."/>
            <person name="Rieger T.T."/>
            <person name="Ritchie M.G."/>
            <person name="Robin C."/>
            <person name="Rogers Y.H."/>
            <person name="Rohde C."/>
            <person name="Rozas J."/>
            <person name="Rubenfield M.J."/>
            <person name="Ruiz A."/>
            <person name="Russo S."/>
            <person name="Salzberg S.L."/>
            <person name="Sanchez-Gracia A."/>
            <person name="Saranga D.J."/>
            <person name="Sato H."/>
            <person name="Schaeffer S.W."/>
            <person name="Schatz M.C."/>
            <person name="Schlenke T."/>
            <person name="Schwartz R."/>
            <person name="Segarra C."/>
            <person name="Singh R.S."/>
            <person name="Sirot L."/>
            <person name="Sirota M."/>
            <person name="Sisneros N.B."/>
            <person name="Smith C.D."/>
            <person name="Smith T.F."/>
            <person name="Spieth J."/>
            <person name="Stage D.E."/>
            <person name="Stark A."/>
            <person name="Stephan W."/>
            <person name="Strausberg R.L."/>
            <person name="Strempel S."/>
            <person name="Sturgill D."/>
            <person name="Sutton G."/>
            <person name="Sutton G.G."/>
            <person name="Tao W."/>
            <person name="Teichmann S."/>
            <person name="Tobari Y.N."/>
            <person name="Tomimura Y."/>
            <person name="Tsolas J.M."/>
            <person name="Valente V.L."/>
            <person name="Venter E."/>
            <person name="Venter J.C."/>
            <person name="Vicario S."/>
            <person name="Vieira F.G."/>
            <person name="Vilella A.J."/>
            <person name="Villasante A."/>
            <person name="Walenz B."/>
            <person name="Wang J."/>
            <person name="Wasserman M."/>
            <person name="Watts T."/>
            <person name="Wilson D."/>
            <person name="Wilson R.K."/>
            <person name="Wing R.A."/>
            <person name="Wolfner M.F."/>
            <person name="Wong A."/>
            <person name="Wong G.K."/>
            <person name="Wu C.I."/>
            <person name="Wu G."/>
            <person name="Yamamoto D."/>
            <person name="Yang H.P."/>
            <person name="Yang S.P."/>
            <person name="Yorke J.A."/>
            <person name="Yoshida K."/>
            <person name="Zdobnov E."/>
            <person name="Zhang P."/>
            <person name="Zhang Y."/>
            <person name="Zimin A.V."/>
            <person name="Baldwin J."/>
            <person name="Abdouelleil A."/>
            <person name="Abdulkadir J."/>
            <person name="Abebe A."/>
            <person name="Abera B."/>
            <person name="Abreu J."/>
            <person name="Acer S.C."/>
            <person name="Aftuck L."/>
            <person name="Alexander A."/>
            <person name="An P."/>
            <person name="Anderson E."/>
            <person name="Anderson S."/>
            <person name="Arachi H."/>
            <person name="Azer M."/>
            <person name="Bachantsang P."/>
            <person name="Barry A."/>
            <person name="Bayul T."/>
            <person name="Berlin A."/>
            <person name="Bessette D."/>
            <person name="Bloom T."/>
            <person name="Blye J."/>
            <person name="Boguslavskiy L."/>
            <person name="Bonnet C."/>
            <person name="Boukhgalter B."/>
            <person name="Bourzgui I."/>
            <person name="Brown A."/>
            <person name="Cahill P."/>
            <person name="Channer S."/>
            <person name="Cheshatsang Y."/>
            <person name="Chuda L."/>
            <person name="Citroen M."/>
            <person name="Collymore A."/>
            <person name="Cooke P."/>
            <person name="Costello M."/>
            <person name="D'Aco K."/>
            <person name="Daza R."/>
            <person name="De Haan G."/>
            <person name="DeGray S."/>
            <person name="DeMaso C."/>
            <person name="Dhargay N."/>
            <person name="Dooley K."/>
            <person name="Dooley E."/>
            <person name="Doricent M."/>
            <person name="Dorje P."/>
            <person name="Dorjee K."/>
            <person name="Dupes A."/>
            <person name="Elong R."/>
            <person name="Falk J."/>
            <person name="Farina A."/>
            <person name="Faro S."/>
            <person name="Ferguson D."/>
            <person name="Fisher S."/>
            <person name="Foley C.D."/>
            <person name="Franke A."/>
            <person name="Friedrich D."/>
            <person name="Gadbois L."/>
            <person name="Gearin G."/>
            <person name="Gearin C.R."/>
            <person name="Giannoukos G."/>
            <person name="Goode T."/>
            <person name="Graham J."/>
            <person name="Grandbois E."/>
            <person name="Grewal S."/>
            <person name="Gyaltsen K."/>
            <person name="Hafez N."/>
            <person name="Hagos B."/>
            <person name="Hall J."/>
            <person name="Henson C."/>
            <person name="Hollinger A."/>
            <person name="Honan T."/>
            <person name="Huard M.D."/>
            <person name="Hughes L."/>
            <person name="Hurhula B."/>
            <person name="Husby M.E."/>
            <person name="Kamat A."/>
            <person name="Kanga B."/>
            <person name="Kashin S."/>
            <person name="Khazanovich D."/>
            <person name="Kisner P."/>
            <person name="Lance K."/>
            <person name="Lara M."/>
            <person name="Lee W."/>
            <person name="Lennon N."/>
            <person name="Letendre F."/>
            <person name="LeVine R."/>
            <person name="Lipovsky A."/>
            <person name="Liu X."/>
            <person name="Liu J."/>
            <person name="Liu S."/>
            <person name="Lokyitsang T."/>
            <person name="Lokyitsang Y."/>
            <person name="Lubonja R."/>
            <person name="Lui A."/>
            <person name="MacDonald P."/>
            <person name="Magnisalis V."/>
            <person name="Maru K."/>
            <person name="Matthews C."/>
            <person name="McCusker W."/>
            <person name="McDonough S."/>
            <person name="Mehta T."/>
            <person name="Meldrim J."/>
            <person name="Meneus L."/>
            <person name="Mihai O."/>
            <person name="Mihalev A."/>
            <person name="Mihova T."/>
            <person name="Mittelman R."/>
            <person name="Mlenga V."/>
            <person name="Montmayeur A."/>
            <person name="Mulrain L."/>
            <person name="Navidi A."/>
            <person name="Naylor J."/>
            <person name="Negash T."/>
            <person name="Nguyen T."/>
            <person name="Nguyen N."/>
            <person name="Nicol R."/>
            <person name="Norbu C."/>
            <person name="Norbu N."/>
            <person name="Novod N."/>
            <person name="O'Neill B."/>
            <person name="Osman S."/>
            <person name="Markiewicz E."/>
            <person name="Oyono O.L."/>
            <person name="Patti C."/>
            <person name="Phunkhang P."/>
            <person name="Pierre F."/>
            <person name="Priest M."/>
            <person name="Raghuraman S."/>
            <person name="Rege F."/>
            <person name="Reyes R."/>
            <person name="Rise C."/>
            <person name="Rogov P."/>
            <person name="Ross K."/>
            <person name="Ryan E."/>
            <person name="Settipalli S."/>
            <person name="Shea T."/>
            <person name="Sherpa N."/>
            <person name="Shi L."/>
            <person name="Shih D."/>
            <person name="Sparrow T."/>
            <person name="Spaulding J."/>
            <person name="Stalker J."/>
            <person name="Stange-Thomann N."/>
            <person name="Stavropoulos S."/>
            <person name="Stone C."/>
            <person name="Strader C."/>
            <person name="Tesfaye S."/>
            <person name="Thomson T."/>
            <person name="Thoulutsang Y."/>
            <person name="Thoulutsang D."/>
            <person name="Topham K."/>
            <person name="Topping I."/>
            <person name="Tsamla T."/>
            <person name="Vassiliev H."/>
            <person name="Vo A."/>
            <person name="Wangchuk T."/>
            <person name="Wangdi T."/>
            <person name="Weiand M."/>
            <person name="Wilkinson J."/>
            <person name="Wilson A."/>
            <person name="Yadav S."/>
            <person name="Young G."/>
            <person name="Yu Q."/>
            <person name="Zembek L."/>
            <person name="Zhong D."/>
            <person name="Zimmer A."/>
            <person name="Zwirko Z."/>
            <person name="Jaffe D.B."/>
            <person name="Alvarez P."/>
            <person name="Brockman W."/>
            <person name="Butler J."/>
            <person name="Chin C."/>
            <person name="Gnerre S."/>
            <person name="Grabherr M."/>
            <person name="Kleber M."/>
            <person name="Mauceli E."/>
            <person name="MacCallum I."/>
        </authorList>
    </citation>
    <scope>NUCLEOTIDE SEQUENCE [LARGE SCALE GENOMIC DNA]</scope>
    <source>
        <strain evidence="12">Tucson 14024-0371.13</strain>
    </source>
</reference>
<dbReference type="PANTHER" id="PTHR21137">
    <property type="entry name" value="ODORANT RECEPTOR"/>
    <property type="match status" value="1"/>
</dbReference>
<dbReference type="Pfam" id="PF02949">
    <property type="entry name" value="7tm_6"/>
    <property type="match status" value="1"/>
</dbReference>
<evidence type="ECO:0008006" key="13">
    <source>
        <dbReference type="Google" id="ProtNLM"/>
    </source>
</evidence>
<evidence type="ECO:0000313" key="12">
    <source>
        <dbReference type="Proteomes" id="UP000007801"/>
    </source>
</evidence>
<evidence type="ECO:0000256" key="4">
    <source>
        <dbReference type="ARBA" id="ARBA00022692"/>
    </source>
</evidence>
<evidence type="ECO:0000256" key="8">
    <source>
        <dbReference type="ARBA" id="ARBA00023170"/>
    </source>
</evidence>
<feature type="transmembrane region" description="Helical" evidence="10">
    <location>
        <begin position="185"/>
        <end position="207"/>
    </location>
</feature>
<dbReference type="GO" id="GO:0004984">
    <property type="term" value="F:olfactory receptor activity"/>
    <property type="evidence" value="ECO:0007669"/>
    <property type="project" value="InterPro"/>
</dbReference>
<evidence type="ECO:0000256" key="6">
    <source>
        <dbReference type="ARBA" id="ARBA00022989"/>
    </source>
</evidence>
<name>B3MND4_DROAN</name>